<evidence type="ECO:0000313" key="7">
    <source>
        <dbReference type="Proteomes" id="UP001237448"/>
    </source>
</evidence>
<dbReference type="InterPro" id="IPR005119">
    <property type="entry name" value="LysR_subst-bd"/>
</dbReference>
<dbReference type="GO" id="GO:0003677">
    <property type="term" value="F:DNA binding"/>
    <property type="evidence" value="ECO:0007669"/>
    <property type="project" value="UniProtKB-KW"/>
</dbReference>
<dbReference type="InterPro" id="IPR036390">
    <property type="entry name" value="WH_DNA-bd_sf"/>
</dbReference>
<evidence type="ECO:0000313" key="6">
    <source>
        <dbReference type="EMBL" id="MDQ0394634.1"/>
    </source>
</evidence>
<keyword evidence="2" id="KW-0805">Transcription regulation</keyword>
<protein>
    <submittedName>
        <fullName evidence="6">DNA-binding transcriptional LysR family regulator</fullName>
    </submittedName>
</protein>
<dbReference type="InterPro" id="IPR058163">
    <property type="entry name" value="LysR-type_TF_proteobact-type"/>
</dbReference>
<gene>
    <name evidence="6" type="ORF">J3R73_004426</name>
</gene>
<dbReference type="InterPro" id="IPR000847">
    <property type="entry name" value="LysR_HTH_N"/>
</dbReference>
<keyword evidence="4" id="KW-0804">Transcription</keyword>
<accession>A0ABU0FKJ4</accession>
<dbReference type="InterPro" id="IPR036388">
    <property type="entry name" value="WH-like_DNA-bd_sf"/>
</dbReference>
<dbReference type="PROSITE" id="PS50931">
    <property type="entry name" value="HTH_LYSR"/>
    <property type="match status" value="1"/>
</dbReference>
<evidence type="ECO:0000256" key="4">
    <source>
        <dbReference type="ARBA" id="ARBA00023163"/>
    </source>
</evidence>
<keyword evidence="7" id="KW-1185">Reference proteome</keyword>
<dbReference type="Pfam" id="PF00126">
    <property type="entry name" value="HTH_1"/>
    <property type="match status" value="1"/>
</dbReference>
<name>A0ABU0FKJ4_9HYPH</name>
<dbReference type="Pfam" id="PF03466">
    <property type="entry name" value="LysR_substrate"/>
    <property type="match status" value="1"/>
</dbReference>
<keyword evidence="3 6" id="KW-0238">DNA-binding</keyword>
<comment type="caution">
    <text evidence="6">The sequence shown here is derived from an EMBL/GenBank/DDBJ whole genome shotgun (WGS) entry which is preliminary data.</text>
</comment>
<dbReference type="PANTHER" id="PTHR30537">
    <property type="entry name" value="HTH-TYPE TRANSCRIPTIONAL REGULATOR"/>
    <property type="match status" value="1"/>
</dbReference>
<sequence length="301" mass="32103">MQVLDWNDLRYVLALARGGSHAAAARHLGVDPTTVARRLRSIEAALGARLFERTVDGAMSLTQAGEVTAKRAENVEEEIGGLLEAVQGADASASGTVCVTAVPILINRILVPAAAELIARHPQLRVELVAESRDLSLTRREADIAIRLGRPSSDMDTRVLARRAGMLEYAAYAASHIEAEPTSLPWLTYEDGMAHLPQAFWIARAAQRSGGVSALAVNDAEALLQGVQAGLGRSLLPCIVADHVPGLARIPADEVAFPAREIWVLTHPDLRHLARIAAVLAWIETSIGPSGRRPVAASISE</sequence>
<dbReference type="Gene3D" id="1.10.10.10">
    <property type="entry name" value="Winged helix-like DNA-binding domain superfamily/Winged helix DNA-binding domain"/>
    <property type="match status" value="1"/>
</dbReference>
<feature type="domain" description="HTH lysR-type" evidence="5">
    <location>
        <begin position="4"/>
        <end position="62"/>
    </location>
</feature>
<dbReference type="PANTHER" id="PTHR30537:SF3">
    <property type="entry name" value="TRANSCRIPTIONAL REGULATORY PROTEIN"/>
    <property type="match status" value="1"/>
</dbReference>
<dbReference type="SUPFAM" id="SSF53850">
    <property type="entry name" value="Periplasmic binding protein-like II"/>
    <property type="match status" value="1"/>
</dbReference>
<dbReference type="EMBL" id="JAUSVK010000001">
    <property type="protein sequence ID" value="MDQ0394634.1"/>
    <property type="molecule type" value="Genomic_DNA"/>
</dbReference>
<evidence type="ECO:0000259" key="5">
    <source>
        <dbReference type="PROSITE" id="PS50931"/>
    </source>
</evidence>
<organism evidence="6 7">
    <name type="scientific">Labrys monachus</name>
    <dbReference type="NCBI Taxonomy" id="217067"/>
    <lineage>
        <taxon>Bacteria</taxon>
        <taxon>Pseudomonadati</taxon>
        <taxon>Pseudomonadota</taxon>
        <taxon>Alphaproteobacteria</taxon>
        <taxon>Hyphomicrobiales</taxon>
        <taxon>Xanthobacteraceae</taxon>
        <taxon>Labrys</taxon>
    </lineage>
</organism>
<dbReference type="Gene3D" id="3.40.190.290">
    <property type="match status" value="1"/>
</dbReference>
<evidence type="ECO:0000256" key="1">
    <source>
        <dbReference type="ARBA" id="ARBA00009437"/>
    </source>
</evidence>
<reference evidence="6 7" key="1">
    <citation type="submission" date="2023-07" db="EMBL/GenBank/DDBJ databases">
        <title>Genomic Encyclopedia of Type Strains, Phase IV (KMG-IV): sequencing the most valuable type-strain genomes for metagenomic binning, comparative biology and taxonomic classification.</title>
        <authorList>
            <person name="Goeker M."/>
        </authorList>
    </citation>
    <scope>NUCLEOTIDE SEQUENCE [LARGE SCALE GENOMIC DNA]</scope>
    <source>
        <strain evidence="6 7">DSM 5896</strain>
    </source>
</reference>
<proteinExistence type="inferred from homology"/>
<comment type="similarity">
    <text evidence="1">Belongs to the LysR transcriptional regulatory family.</text>
</comment>
<dbReference type="Proteomes" id="UP001237448">
    <property type="component" value="Unassembled WGS sequence"/>
</dbReference>
<dbReference type="SUPFAM" id="SSF46785">
    <property type="entry name" value="Winged helix' DNA-binding domain"/>
    <property type="match status" value="1"/>
</dbReference>
<dbReference type="RefSeq" id="WP_307432078.1">
    <property type="nucleotide sequence ID" value="NZ_JAUSVK010000001.1"/>
</dbReference>
<evidence type="ECO:0000256" key="3">
    <source>
        <dbReference type="ARBA" id="ARBA00023125"/>
    </source>
</evidence>
<evidence type="ECO:0000256" key="2">
    <source>
        <dbReference type="ARBA" id="ARBA00023015"/>
    </source>
</evidence>